<dbReference type="PROSITE" id="PS51321">
    <property type="entry name" value="TFIIS_CENTRAL"/>
    <property type="match status" value="1"/>
</dbReference>
<dbReference type="GO" id="GO:0006351">
    <property type="term" value="P:DNA-templated transcription"/>
    <property type="evidence" value="ECO:0007669"/>
    <property type="project" value="InterPro"/>
</dbReference>
<feature type="compositionally biased region" description="Low complexity" evidence="1">
    <location>
        <begin position="76"/>
        <end position="85"/>
    </location>
</feature>
<dbReference type="CDD" id="cd04713">
    <property type="entry name" value="BAH_plant_3"/>
    <property type="match status" value="1"/>
</dbReference>
<dbReference type="InterPro" id="IPR003618">
    <property type="entry name" value="TFIIS_cen_dom"/>
</dbReference>
<reference evidence="4 5" key="1">
    <citation type="submission" date="2024-01" db="EMBL/GenBank/DDBJ databases">
        <title>The genomes of 5 underutilized Papilionoideae crops provide insights into root nodulation and disease resistance.</title>
        <authorList>
            <person name="Yuan L."/>
        </authorList>
    </citation>
    <scope>NUCLEOTIDE SEQUENCE [LARGE SCALE GENOMIC DNA]</scope>
    <source>
        <strain evidence="4">LY-2023</strain>
        <tissue evidence="4">Leaf</tissue>
    </source>
</reference>
<dbReference type="Gene3D" id="1.10.472.30">
    <property type="entry name" value="Transcription elongation factor S-II, central domain"/>
    <property type="match status" value="1"/>
</dbReference>
<dbReference type="InterPro" id="IPR036575">
    <property type="entry name" value="TFIIS_cen_dom_sf"/>
</dbReference>
<dbReference type="GO" id="GO:0003682">
    <property type="term" value="F:chromatin binding"/>
    <property type="evidence" value="ECO:0007669"/>
    <property type="project" value="InterPro"/>
</dbReference>
<dbReference type="InterPro" id="IPR043151">
    <property type="entry name" value="BAH_sf"/>
</dbReference>
<organism evidence="4 5">
    <name type="scientific">Clitoria ternatea</name>
    <name type="common">Butterfly pea</name>
    <dbReference type="NCBI Taxonomy" id="43366"/>
    <lineage>
        <taxon>Eukaryota</taxon>
        <taxon>Viridiplantae</taxon>
        <taxon>Streptophyta</taxon>
        <taxon>Embryophyta</taxon>
        <taxon>Tracheophyta</taxon>
        <taxon>Spermatophyta</taxon>
        <taxon>Magnoliopsida</taxon>
        <taxon>eudicotyledons</taxon>
        <taxon>Gunneridae</taxon>
        <taxon>Pentapetalae</taxon>
        <taxon>rosids</taxon>
        <taxon>fabids</taxon>
        <taxon>Fabales</taxon>
        <taxon>Fabaceae</taxon>
        <taxon>Papilionoideae</taxon>
        <taxon>50 kb inversion clade</taxon>
        <taxon>NPAAA clade</taxon>
        <taxon>indigoferoid/millettioid clade</taxon>
        <taxon>Phaseoleae</taxon>
        <taxon>Clitoria</taxon>
    </lineage>
</organism>
<feature type="region of interest" description="Disordered" evidence="1">
    <location>
        <begin position="277"/>
        <end position="330"/>
    </location>
</feature>
<dbReference type="Pfam" id="PF01426">
    <property type="entry name" value="BAH"/>
    <property type="match status" value="1"/>
</dbReference>
<dbReference type="SUPFAM" id="SSF46942">
    <property type="entry name" value="Elongation factor TFIIS domain 2"/>
    <property type="match status" value="1"/>
</dbReference>
<evidence type="ECO:0000313" key="4">
    <source>
        <dbReference type="EMBL" id="KAK7308975.1"/>
    </source>
</evidence>
<sequence>MLTRSPTLPAPFLRDINRIEFPLRVSRVILLREKKKRKMVNRRFTQVATSDDEDEAPPQTRTRKRMKLLEEDIDNEANNTNNDYTDNNKQEKKKDSPLVPEDAKPIGDPIRVSGKGRGRRKHFDSFEYDGNQYTLEDPVLLVPEDDTQKPYVAIIKDISQSNNGNVLVTGQWFYRPEEAEKRAGGNWQSRDTRELFYSFHRDDVPAEAVMHKCVVHFVPVNKQLPKRKEHPGFIVQKVYDTVERKLWRLTDKDYEDCKQREIDELVKKTLERIGEMIDIQQPEEVPAEEEDQMKGKRSLRRKSSSPSKEEEETPKSEVLPKAETPGSFGSNASEYHRILVDFNVLTGDSLRDRWLERLLQNIQYMCHSSTGLEDVKAEVIENESKNPSYGSANDCQDKGEKSYKWPDVAVSAVVTLEKASRDAFSSDSMKYNQKLRSLDYNLKRNAVLARRLLNGELEPSKIISMTPNELKEGLTIEEIIKEEPDESQHMRMIDVRCPTCMASKVGLREIIQAANRDRYQLECAACGHSWYAFRDEVSMLTVDASDSKKGISTAP</sequence>
<feature type="domain" description="BAH" evidence="2">
    <location>
        <begin position="131"/>
        <end position="250"/>
    </location>
</feature>
<dbReference type="InterPro" id="IPR001025">
    <property type="entry name" value="BAH_dom"/>
</dbReference>
<feature type="compositionally biased region" description="Basic and acidic residues" evidence="1">
    <location>
        <begin position="86"/>
        <end position="105"/>
    </location>
</feature>
<dbReference type="EMBL" id="JAYKXN010000002">
    <property type="protein sequence ID" value="KAK7308975.1"/>
    <property type="molecule type" value="Genomic_DNA"/>
</dbReference>
<dbReference type="AlphaFoldDB" id="A0AAN9PR69"/>
<name>A0AAN9PR69_CLITE</name>
<dbReference type="PROSITE" id="PS51038">
    <property type="entry name" value="BAH"/>
    <property type="match status" value="1"/>
</dbReference>
<gene>
    <name evidence="4" type="ORF">RJT34_05349</name>
</gene>
<comment type="caution">
    <text evidence="4">The sequence shown here is derived from an EMBL/GenBank/DDBJ whole genome shotgun (WGS) entry which is preliminary data.</text>
</comment>
<protein>
    <submittedName>
        <fullName evidence="4">Uncharacterized protein</fullName>
    </submittedName>
</protein>
<keyword evidence="5" id="KW-1185">Reference proteome</keyword>
<dbReference type="PANTHER" id="PTHR46871:SF1">
    <property type="entry name" value="BROMO-ADJACENT HOMOLOGY (BAH) DOMAIN-CONTAINING PROTEIN"/>
    <property type="match status" value="1"/>
</dbReference>
<evidence type="ECO:0000313" key="5">
    <source>
        <dbReference type="Proteomes" id="UP001359559"/>
    </source>
</evidence>
<dbReference type="SMART" id="SM00510">
    <property type="entry name" value="TFS2M"/>
    <property type="match status" value="1"/>
</dbReference>
<dbReference type="Proteomes" id="UP001359559">
    <property type="component" value="Unassembled WGS sequence"/>
</dbReference>
<feature type="region of interest" description="Disordered" evidence="1">
    <location>
        <begin position="42"/>
        <end position="118"/>
    </location>
</feature>
<evidence type="ECO:0000259" key="2">
    <source>
        <dbReference type="PROSITE" id="PS51038"/>
    </source>
</evidence>
<evidence type="ECO:0000256" key="1">
    <source>
        <dbReference type="SAM" id="MobiDB-lite"/>
    </source>
</evidence>
<feature type="domain" description="TFIIS central" evidence="3">
    <location>
        <begin position="350"/>
        <end position="498"/>
    </location>
</feature>
<dbReference type="Pfam" id="PF07500">
    <property type="entry name" value="TFIIS_M"/>
    <property type="match status" value="1"/>
</dbReference>
<proteinExistence type="predicted"/>
<accession>A0AAN9PR69</accession>
<dbReference type="PANTHER" id="PTHR46871">
    <property type="entry name" value="BROMO-ADJACENT HOMOLOGY (BAH) DOMAIN-CONTAINING PROTEIN"/>
    <property type="match status" value="1"/>
</dbReference>
<evidence type="ECO:0000259" key="3">
    <source>
        <dbReference type="PROSITE" id="PS51321"/>
    </source>
</evidence>
<dbReference type="SMART" id="SM00439">
    <property type="entry name" value="BAH"/>
    <property type="match status" value="1"/>
</dbReference>
<dbReference type="Gene3D" id="2.30.30.490">
    <property type="match status" value="1"/>
</dbReference>